<accession>A0ACC1BEZ4</accession>
<comment type="caution">
    <text evidence="1">The sequence shown here is derived from an EMBL/GenBank/DDBJ whole genome shotgun (WGS) entry which is preliminary data.</text>
</comment>
<reference evidence="2" key="1">
    <citation type="journal article" date="2023" name="G3 (Bethesda)">
        <title>Genome assembly and association tests identify interacting loci associated with vigor, precocity, and sex in interspecific pistachio rootstocks.</title>
        <authorList>
            <person name="Palmer W."/>
            <person name="Jacygrad E."/>
            <person name="Sagayaradj S."/>
            <person name="Cavanaugh K."/>
            <person name="Han R."/>
            <person name="Bertier L."/>
            <person name="Beede B."/>
            <person name="Kafkas S."/>
            <person name="Golino D."/>
            <person name="Preece J."/>
            <person name="Michelmore R."/>
        </authorList>
    </citation>
    <scope>NUCLEOTIDE SEQUENCE [LARGE SCALE GENOMIC DNA]</scope>
</reference>
<evidence type="ECO:0000313" key="1">
    <source>
        <dbReference type="EMBL" id="KAJ0097513.1"/>
    </source>
</evidence>
<keyword evidence="2" id="KW-1185">Reference proteome</keyword>
<dbReference type="Proteomes" id="UP001164250">
    <property type="component" value="Chromosome 5"/>
</dbReference>
<dbReference type="EMBL" id="CM047901">
    <property type="protein sequence ID" value="KAJ0097513.1"/>
    <property type="molecule type" value="Genomic_DNA"/>
</dbReference>
<protein>
    <submittedName>
        <fullName evidence="1">Uncharacterized protein</fullName>
    </submittedName>
</protein>
<sequence>MGAMKLHDYFLLMVLLLKPNLSRAEDCSTVAPLLEKNADCDATDDKGMTPLDHLSKIQESGKLSDLLVSRQKDQKNKKFLEACSKQKERMDALEKELSNIVGLNNRCKSARLSQKLNPEA</sequence>
<evidence type="ECO:0000313" key="2">
    <source>
        <dbReference type="Proteomes" id="UP001164250"/>
    </source>
</evidence>
<proteinExistence type="predicted"/>
<gene>
    <name evidence="1" type="ORF">Patl1_27407</name>
</gene>
<organism evidence="1 2">
    <name type="scientific">Pistacia atlantica</name>
    <dbReference type="NCBI Taxonomy" id="434234"/>
    <lineage>
        <taxon>Eukaryota</taxon>
        <taxon>Viridiplantae</taxon>
        <taxon>Streptophyta</taxon>
        <taxon>Embryophyta</taxon>
        <taxon>Tracheophyta</taxon>
        <taxon>Spermatophyta</taxon>
        <taxon>Magnoliopsida</taxon>
        <taxon>eudicotyledons</taxon>
        <taxon>Gunneridae</taxon>
        <taxon>Pentapetalae</taxon>
        <taxon>rosids</taxon>
        <taxon>malvids</taxon>
        <taxon>Sapindales</taxon>
        <taxon>Anacardiaceae</taxon>
        <taxon>Pistacia</taxon>
    </lineage>
</organism>
<name>A0ACC1BEZ4_9ROSI</name>